<organism evidence="3">
    <name type="scientific">Thrips palmi</name>
    <name type="common">Melon thrips</name>
    <dbReference type="NCBI Taxonomy" id="161013"/>
    <lineage>
        <taxon>Eukaryota</taxon>
        <taxon>Metazoa</taxon>
        <taxon>Ecdysozoa</taxon>
        <taxon>Arthropoda</taxon>
        <taxon>Hexapoda</taxon>
        <taxon>Insecta</taxon>
        <taxon>Pterygota</taxon>
        <taxon>Neoptera</taxon>
        <taxon>Paraneoptera</taxon>
        <taxon>Thysanoptera</taxon>
        <taxon>Terebrantia</taxon>
        <taxon>Thripoidea</taxon>
        <taxon>Thripidae</taxon>
        <taxon>Thrips</taxon>
    </lineage>
</organism>
<proteinExistence type="predicted"/>
<gene>
    <name evidence="3" type="primary">LOC117647171</name>
</gene>
<dbReference type="Proteomes" id="UP000515158">
    <property type="component" value="Unplaced"/>
</dbReference>
<keyword evidence="2" id="KW-1185">Reference proteome</keyword>
<keyword evidence="1" id="KW-0472">Membrane</keyword>
<name>A0A6P8ZB26_THRPL</name>
<evidence type="ECO:0000313" key="3">
    <source>
        <dbReference type="RefSeq" id="XP_034244667.1"/>
    </source>
</evidence>
<dbReference type="RefSeq" id="XP_034244667.1">
    <property type="nucleotide sequence ID" value="XM_034388776.1"/>
</dbReference>
<feature type="transmembrane region" description="Helical" evidence="1">
    <location>
        <begin position="21"/>
        <end position="40"/>
    </location>
</feature>
<reference evidence="3" key="1">
    <citation type="submission" date="2025-08" db="UniProtKB">
        <authorList>
            <consortium name="RefSeq"/>
        </authorList>
    </citation>
    <scope>IDENTIFICATION</scope>
    <source>
        <tissue evidence="3">Total insect</tissue>
    </source>
</reference>
<protein>
    <submittedName>
        <fullName evidence="3">Uncharacterized protein LOC117647171 isoform X4</fullName>
    </submittedName>
</protein>
<evidence type="ECO:0000313" key="2">
    <source>
        <dbReference type="Proteomes" id="UP000515158"/>
    </source>
</evidence>
<keyword evidence="1" id="KW-0812">Transmembrane</keyword>
<dbReference type="GeneID" id="117647171"/>
<sequence length="123" mass="14204">MLRQRQFLLHDMYRKCSEVNGACVLLMAVYTLTMLNVFYIDSRSPHNLTVAAYHGVAMALVVVVISVCQWPATELQWLLTCIEQCQDNRFNMIGISYCDRESVTGMLLSACMYFFTCKLHEFK</sequence>
<accession>A0A6P8ZB26</accession>
<feature type="transmembrane region" description="Helical" evidence="1">
    <location>
        <begin position="52"/>
        <end position="70"/>
    </location>
</feature>
<keyword evidence="1" id="KW-1133">Transmembrane helix</keyword>
<dbReference type="AlphaFoldDB" id="A0A6P8ZB26"/>
<dbReference type="OrthoDB" id="8246423at2759"/>
<evidence type="ECO:0000256" key="1">
    <source>
        <dbReference type="SAM" id="Phobius"/>
    </source>
</evidence>